<dbReference type="InterPro" id="IPR011701">
    <property type="entry name" value="MFS"/>
</dbReference>
<feature type="transmembrane region" description="Helical" evidence="6">
    <location>
        <begin position="405"/>
        <end position="424"/>
    </location>
</feature>
<accession>A0ABN2T3C2</accession>
<evidence type="ECO:0000256" key="2">
    <source>
        <dbReference type="ARBA" id="ARBA00022448"/>
    </source>
</evidence>
<feature type="transmembrane region" description="Helical" evidence="6">
    <location>
        <begin position="166"/>
        <end position="186"/>
    </location>
</feature>
<evidence type="ECO:0000313" key="9">
    <source>
        <dbReference type="Proteomes" id="UP001500755"/>
    </source>
</evidence>
<comment type="subcellular location">
    <subcellularLocation>
        <location evidence="1">Cell inner membrane</location>
        <topology evidence="1">Multi-pass membrane protein</topology>
    </subcellularLocation>
</comment>
<evidence type="ECO:0000259" key="7">
    <source>
        <dbReference type="PROSITE" id="PS50850"/>
    </source>
</evidence>
<evidence type="ECO:0000256" key="5">
    <source>
        <dbReference type="ARBA" id="ARBA00023136"/>
    </source>
</evidence>
<feature type="transmembrane region" description="Helical" evidence="6">
    <location>
        <begin position="50"/>
        <end position="69"/>
    </location>
</feature>
<keyword evidence="2" id="KW-0813">Transport</keyword>
<feature type="transmembrane region" description="Helical" evidence="6">
    <location>
        <begin position="334"/>
        <end position="354"/>
    </location>
</feature>
<evidence type="ECO:0000256" key="3">
    <source>
        <dbReference type="ARBA" id="ARBA00022692"/>
    </source>
</evidence>
<feature type="transmembrane region" description="Helical" evidence="6">
    <location>
        <begin position="81"/>
        <end position="100"/>
    </location>
</feature>
<dbReference type="Pfam" id="PF07690">
    <property type="entry name" value="MFS_1"/>
    <property type="match status" value="1"/>
</dbReference>
<evidence type="ECO:0000256" key="1">
    <source>
        <dbReference type="ARBA" id="ARBA00004429"/>
    </source>
</evidence>
<dbReference type="EMBL" id="BAAANO010000002">
    <property type="protein sequence ID" value="GAA1997618.1"/>
    <property type="molecule type" value="Genomic_DNA"/>
</dbReference>
<dbReference type="Proteomes" id="UP001500755">
    <property type="component" value="Unassembled WGS sequence"/>
</dbReference>
<name>A0ABN2T3C2_9MICO</name>
<evidence type="ECO:0000256" key="4">
    <source>
        <dbReference type="ARBA" id="ARBA00022989"/>
    </source>
</evidence>
<feature type="transmembrane region" description="Helical" evidence="6">
    <location>
        <begin position="301"/>
        <end position="322"/>
    </location>
</feature>
<dbReference type="RefSeq" id="WP_344305927.1">
    <property type="nucleotide sequence ID" value="NZ_BAAANO010000002.1"/>
</dbReference>
<evidence type="ECO:0000256" key="6">
    <source>
        <dbReference type="SAM" id="Phobius"/>
    </source>
</evidence>
<reference evidence="8 9" key="1">
    <citation type="journal article" date="2019" name="Int. J. Syst. Evol. Microbiol.">
        <title>The Global Catalogue of Microorganisms (GCM) 10K type strain sequencing project: providing services to taxonomists for standard genome sequencing and annotation.</title>
        <authorList>
            <consortium name="The Broad Institute Genomics Platform"/>
            <consortium name="The Broad Institute Genome Sequencing Center for Infectious Disease"/>
            <person name="Wu L."/>
            <person name="Ma J."/>
        </authorList>
    </citation>
    <scope>NUCLEOTIDE SEQUENCE [LARGE SCALE GENOMIC DNA]</scope>
    <source>
        <strain evidence="8 9">JCM 14546</strain>
    </source>
</reference>
<feature type="transmembrane region" description="Helical" evidence="6">
    <location>
        <begin position="16"/>
        <end position="38"/>
    </location>
</feature>
<feature type="transmembrane region" description="Helical" evidence="6">
    <location>
        <begin position="268"/>
        <end position="289"/>
    </location>
</feature>
<feature type="transmembrane region" description="Helical" evidence="6">
    <location>
        <begin position="106"/>
        <end position="127"/>
    </location>
</feature>
<dbReference type="InterPro" id="IPR036259">
    <property type="entry name" value="MFS_trans_sf"/>
</dbReference>
<protein>
    <submittedName>
        <fullName evidence="8">MDR family MFS transporter</fullName>
    </submittedName>
</protein>
<comment type="caution">
    <text evidence="8">The sequence shown here is derived from an EMBL/GenBank/DDBJ whole genome shotgun (WGS) entry which is preliminary data.</text>
</comment>
<dbReference type="Gene3D" id="1.20.1720.10">
    <property type="entry name" value="Multidrug resistance protein D"/>
    <property type="match status" value="1"/>
</dbReference>
<dbReference type="InterPro" id="IPR020846">
    <property type="entry name" value="MFS_dom"/>
</dbReference>
<dbReference type="Gene3D" id="1.20.1250.20">
    <property type="entry name" value="MFS general substrate transporter like domains"/>
    <property type="match status" value="1"/>
</dbReference>
<keyword evidence="4 6" id="KW-1133">Transmembrane helix</keyword>
<proteinExistence type="predicted"/>
<feature type="transmembrane region" description="Helical" evidence="6">
    <location>
        <begin position="360"/>
        <end position="384"/>
    </location>
</feature>
<keyword evidence="9" id="KW-1185">Reference proteome</keyword>
<feature type="transmembrane region" description="Helical" evidence="6">
    <location>
        <begin position="226"/>
        <end position="248"/>
    </location>
</feature>
<dbReference type="PANTHER" id="PTHR23501:SF191">
    <property type="entry name" value="VACUOLAR BASIC AMINO ACID TRANSPORTER 4"/>
    <property type="match status" value="1"/>
</dbReference>
<gene>
    <name evidence="8" type="ORF">GCM10009755_00880</name>
</gene>
<dbReference type="PROSITE" id="PS50850">
    <property type="entry name" value="MFS"/>
    <property type="match status" value="1"/>
</dbReference>
<dbReference type="PANTHER" id="PTHR23501">
    <property type="entry name" value="MAJOR FACILITATOR SUPERFAMILY"/>
    <property type="match status" value="1"/>
</dbReference>
<keyword evidence="5 6" id="KW-0472">Membrane</keyword>
<sequence length="476" mass="50015">MASLSDVGLRSERGPILLAIMVATCLVAMTATIVATAVPSIVDDLGGYESFPWIFSIFVLAQAVLTPVHAKLADQLGRKPVLLWGIGVFLLASLLCGFAWNMPSLIVFRALQGVGAGAIMPMTVTMLGDIYSVEERARVQGYVASMWGIASVVGPTVGGVFSELGIWRWIFFLNVPLCLLAAWLLVRNYRETVEKRDSRIDWGGAVLLTAALTLLMLGILQGGVAWAWMSTVSIGVFAGGFVLLGVFVLVERRAPEPVIPLWIFTRPVVAWTALLNLVMGGVMIGYTAYVPTYLEGSLGVSPLVAGLALATMTIGWPVAAALSGRVYLRRGFSFAITCGTVCVAVAGVAIAFLSGWPSPWVVGGLLLVTGFGLGFVAAPSLVRVQSSVEWAERGVASGTVMFSRAIGQSLVAAGLGAIANGIVLSRGGDAQDVDTVIASSGAVFWAAAVCGVAMVVIAVLTPSDRKRRARPRAVED</sequence>
<feature type="transmembrane region" description="Helical" evidence="6">
    <location>
        <begin position="198"/>
        <end position="220"/>
    </location>
</feature>
<evidence type="ECO:0000313" key="8">
    <source>
        <dbReference type="EMBL" id="GAA1997618.1"/>
    </source>
</evidence>
<dbReference type="SUPFAM" id="SSF103473">
    <property type="entry name" value="MFS general substrate transporter"/>
    <property type="match status" value="1"/>
</dbReference>
<organism evidence="8 9">
    <name type="scientific">Brevibacterium samyangense</name>
    <dbReference type="NCBI Taxonomy" id="366888"/>
    <lineage>
        <taxon>Bacteria</taxon>
        <taxon>Bacillati</taxon>
        <taxon>Actinomycetota</taxon>
        <taxon>Actinomycetes</taxon>
        <taxon>Micrococcales</taxon>
        <taxon>Brevibacteriaceae</taxon>
        <taxon>Brevibacterium</taxon>
    </lineage>
</organism>
<feature type="transmembrane region" description="Helical" evidence="6">
    <location>
        <begin position="436"/>
        <end position="460"/>
    </location>
</feature>
<keyword evidence="3 6" id="KW-0812">Transmembrane</keyword>
<feature type="domain" description="Major facilitator superfamily (MFS) profile" evidence="7">
    <location>
        <begin position="16"/>
        <end position="465"/>
    </location>
</feature>
<feature type="transmembrane region" description="Helical" evidence="6">
    <location>
        <begin position="139"/>
        <end position="160"/>
    </location>
</feature>